<feature type="transmembrane region" description="Helical" evidence="1">
    <location>
        <begin position="54"/>
        <end position="78"/>
    </location>
</feature>
<comment type="caution">
    <text evidence="2">The sequence shown here is derived from an EMBL/GenBank/DDBJ whole genome shotgun (WGS) entry which is preliminary data.</text>
</comment>
<dbReference type="EMBL" id="CAJOBQ010001107">
    <property type="protein sequence ID" value="CAF4456156.1"/>
    <property type="molecule type" value="Genomic_DNA"/>
</dbReference>
<reference evidence="2" key="1">
    <citation type="submission" date="2021-02" db="EMBL/GenBank/DDBJ databases">
        <authorList>
            <person name="Nowell W R."/>
        </authorList>
    </citation>
    <scope>NUCLEOTIDE SEQUENCE</scope>
</reference>
<feature type="transmembrane region" description="Helical" evidence="1">
    <location>
        <begin position="20"/>
        <end position="42"/>
    </location>
</feature>
<evidence type="ECO:0000313" key="3">
    <source>
        <dbReference type="Proteomes" id="UP000663862"/>
    </source>
</evidence>
<keyword evidence="1" id="KW-0812">Transmembrane</keyword>
<dbReference type="AlphaFoldDB" id="A0A820STS0"/>
<proteinExistence type="predicted"/>
<name>A0A820STS0_9BILA</name>
<dbReference type="Proteomes" id="UP000663862">
    <property type="component" value="Unassembled WGS sequence"/>
</dbReference>
<protein>
    <submittedName>
        <fullName evidence="2">Uncharacterized protein</fullName>
    </submittedName>
</protein>
<sequence>MDNISSTAIDETPLTRSIKFWIILILQTPSISCSIFVLYHMLSTRSYRQLLADHVVVVMLIYNLLSVTVDLSITLNYLREGIVYPV</sequence>
<organism evidence="2 3">
    <name type="scientific">Rotaria socialis</name>
    <dbReference type="NCBI Taxonomy" id="392032"/>
    <lineage>
        <taxon>Eukaryota</taxon>
        <taxon>Metazoa</taxon>
        <taxon>Spiralia</taxon>
        <taxon>Gnathifera</taxon>
        <taxon>Rotifera</taxon>
        <taxon>Eurotatoria</taxon>
        <taxon>Bdelloidea</taxon>
        <taxon>Philodinida</taxon>
        <taxon>Philodinidae</taxon>
        <taxon>Rotaria</taxon>
    </lineage>
</organism>
<keyword evidence="1" id="KW-1133">Transmembrane helix</keyword>
<gene>
    <name evidence="2" type="ORF">TSG867_LOCUS17401</name>
</gene>
<accession>A0A820STS0</accession>
<evidence type="ECO:0000313" key="2">
    <source>
        <dbReference type="EMBL" id="CAF4456156.1"/>
    </source>
</evidence>
<evidence type="ECO:0000256" key="1">
    <source>
        <dbReference type="SAM" id="Phobius"/>
    </source>
</evidence>
<keyword evidence="1" id="KW-0472">Membrane</keyword>